<dbReference type="EMBL" id="CAJOBR010021055">
    <property type="protein sequence ID" value="CAF4935380.1"/>
    <property type="molecule type" value="Genomic_DNA"/>
</dbReference>
<sequence length="320" mass="35727">IHDQLYRRDNNGENTGNVQKKQISTVLTDVAKTKGKRLVTAYFRKTKRKSIRKIDFPILLKELFSTAFTVGPVSGGFRRAGISPFNEDVMKEKVLSRHGLYNDLATNDSSAMDILTSLSNEIGSPDVQVNSSDDPSTSSQTAVNSTSASSSPQFAFDDSENDECDSNTSIDIESTKKPKSTNKNLNESFESSSNQNVTDSTNIPSSAPAQMRPPSAVRTLISTYLADKNISMQQAPVTTRSRARAERRFGEDIKNGNLLEELKKKDEIKKMKAMKAMKQKPVQQSQRSSKKKRINRISFTILYYIHNHVSNAVKNWLCCN</sequence>
<dbReference type="AlphaFoldDB" id="A0A821XA59"/>
<accession>A0A821XA59</accession>
<dbReference type="Proteomes" id="UP000663848">
    <property type="component" value="Unassembled WGS sequence"/>
</dbReference>
<evidence type="ECO:0000313" key="3">
    <source>
        <dbReference type="Proteomes" id="UP000663848"/>
    </source>
</evidence>
<feature type="region of interest" description="Disordered" evidence="1">
    <location>
        <begin position="124"/>
        <end position="214"/>
    </location>
</feature>
<organism evidence="2 3">
    <name type="scientific">Rotaria socialis</name>
    <dbReference type="NCBI Taxonomy" id="392032"/>
    <lineage>
        <taxon>Eukaryota</taxon>
        <taxon>Metazoa</taxon>
        <taxon>Spiralia</taxon>
        <taxon>Gnathifera</taxon>
        <taxon>Rotifera</taxon>
        <taxon>Eurotatoria</taxon>
        <taxon>Bdelloidea</taxon>
        <taxon>Philodinida</taxon>
        <taxon>Philodinidae</taxon>
        <taxon>Rotaria</taxon>
    </lineage>
</organism>
<feature type="compositionally biased region" description="Polar residues" evidence="1">
    <location>
        <begin position="124"/>
        <end position="153"/>
    </location>
</feature>
<proteinExistence type="predicted"/>
<protein>
    <submittedName>
        <fullName evidence="2">Uncharacterized protein</fullName>
    </submittedName>
</protein>
<evidence type="ECO:0000313" key="2">
    <source>
        <dbReference type="EMBL" id="CAF4935380.1"/>
    </source>
</evidence>
<reference evidence="2" key="1">
    <citation type="submission" date="2021-02" db="EMBL/GenBank/DDBJ databases">
        <authorList>
            <person name="Nowell W R."/>
        </authorList>
    </citation>
    <scope>NUCLEOTIDE SEQUENCE</scope>
</reference>
<evidence type="ECO:0000256" key="1">
    <source>
        <dbReference type="SAM" id="MobiDB-lite"/>
    </source>
</evidence>
<gene>
    <name evidence="2" type="ORF">QYT958_LOCUS32331</name>
</gene>
<feature type="non-terminal residue" evidence="2">
    <location>
        <position position="1"/>
    </location>
</feature>
<name>A0A821XA59_9BILA</name>
<comment type="caution">
    <text evidence="2">The sequence shown here is derived from an EMBL/GenBank/DDBJ whole genome shotgun (WGS) entry which is preliminary data.</text>
</comment>
<feature type="compositionally biased region" description="Polar residues" evidence="1">
    <location>
        <begin position="181"/>
        <end position="208"/>
    </location>
</feature>